<dbReference type="AlphaFoldDB" id="A0A3P8U158"/>
<dbReference type="Gene3D" id="1.10.533.10">
    <property type="entry name" value="Death Domain, Fas"/>
    <property type="match status" value="2"/>
</dbReference>
<dbReference type="SMART" id="SM00115">
    <property type="entry name" value="CASc"/>
    <property type="match status" value="1"/>
</dbReference>
<protein>
    <recommendedName>
        <fullName evidence="15">Caspase-8</fullName>
        <ecNumber evidence="14">3.4.22.61</ecNumber>
    </recommendedName>
</protein>
<dbReference type="CDD" id="cd00032">
    <property type="entry name" value="CASc"/>
    <property type="match status" value="1"/>
</dbReference>
<keyword evidence="4" id="KW-0963">Cytoplasm</keyword>
<dbReference type="Proteomes" id="UP000265080">
    <property type="component" value="Chromosome 10"/>
</dbReference>
<evidence type="ECO:0000256" key="17">
    <source>
        <dbReference type="SAM" id="MobiDB-lite"/>
    </source>
</evidence>
<organism evidence="21 22">
    <name type="scientific">Amphiprion percula</name>
    <name type="common">Orange clownfish</name>
    <name type="synonym">Lutjanus percula</name>
    <dbReference type="NCBI Taxonomy" id="161767"/>
    <lineage>
        <taxon>Eukaryota</taxon>
        <taxon>Metazoa</taxon>
        <taxon>Chordata</taxon>
        <taxon>Craniata</taxon>
        <taxon>Vertebrata</taxon>
        <taxon>Euteleostomi</taxon>
        <taxon>Actinopterygii</taxon>
        <taxon>Neopterygii</taxon>
        <taxon>Teleostei</taxon>
        <taxon>Neoteleostei</taxon>
        <taxon>Acanthomorphata</taxon>
        <taxon>Ovalentaria</taxon>
        <taxon>Pomacentridae</taxon>
        <taxon>Amphiprion</taxon>
    </lineage>
</organism>
<dbReference type="GeneTree" id="ENSGT00940000166591"/>
<accession>A0A3P8U158</accession>
<keyword evidence="10" id="KW-0788">Thiol protease</keyword>
<feature type="domain" description="Caspase family p20" evidence="20">
    <location>
        <begin position="216"/>
        <end position="340"/>
    </location>
</feature>
<dbReference type="Gene3D" id="3.40.50.1460">
    <property type="match status" value="1"/>
</dbReference>
<evidence type="ECO:0000256" key="10">
    <source>
        <dbReference type="ARBA" id="ARBA00022807"/>
    </source>
</evidence>
<keyword evidence="5" id="KW-0597">Phosphoprotein</keyword>
<dbReference type="PROSITE" id="PS50207">
    <property type="entry name" value="CASPASE_P10"/>
    <property type="match status" value="1"/>
</dbReference>
<evidence type="ECO:0000256" key="6">
    <source>
        <dbReference type="ARBA" id="ARBA00022670"/>
    </source>
</evidence>
<keyword evidence="22" id="KW-1185">Reference proteome</keyword>
<dbReference type="GO" id="GO:0004197">
    <property type="term" value="F:cysteine-type endopeptidase activity"/>
    <property type="evidence" value="ECO:0007669"/>
    <property type="project" value="InterPro"/>
</dbReference>
<dbReference type="PROSITE" id="PS50168">
    <property type="entry name" value="DED"/>
    <property type="match status" value="2"/>
</dbReference>
<feature type="domain" description="DED" evidence="18">
    <location>
        <begin position="93"/>
        <end position="169"/>
    </location>
</feature>
<dbReference type="SMART" id="SM00031">
    <property type="entry name" value="DED"/>
    <property type="match status" value="2"/>
</dbReference>
<evidence type="ECO:0000259" key="18">
    <source>
        <dbReference type="PROSITE" id="PS50168"/>
    </source>
</evidence>
<dbReference type="InterPro" id="IPR015917">
    <property type="entry name" value="Pept_C14A"/>
</dbReference>
<evidence type="ECO:0000256" key="2">
    <source>
        <dbReference type="ARBA" id="ARBA00004496"/>
    </source>
</evidence>
<dbReference type="InterPro" id="IPR002138">
    <property type="entry name" value="Pept_C14_p10"/>
</dbReference>
<evidence type="ECO:0000256" key="8">
    <source>
        <dbReference type="ARBA" id="ARBA00022737"/>
    </source>
</evidence>
<evidence type="ECO:0000256" key="12">
    <source>
        <dbReference type="ARBA" id="ARBA00023242"/>
    </source>
</evidence>
<keyword evidence="12" id="KW-0539">Nucleus</keyword>
<evidence type="ECO:0000313" key="22">
    <source>
        <dbReference type="Proteomes" id="UP000265080"/>
    </source>
</evidence>
<dbReference type="InterPro" id="IPR001309">
    <property type="entry name" value="Pept_C14_p20"/>
</dbReference>
<dbReference type="GO" id="GO:0032991">
    <property type="term" value="C:protein-containing complex"/>
    <property type="evidence" value="ECO:0007669"/>
    <property type="project" value="UniProtKB-ARBA"/>
</dbReference>
<dbReference type="FunFam" id="1.10.533.10:FF:000016">
    <property type="entry name" value="CASP8 and FADD-like apoptosis regulator"/>
    <property type="match status" value="1"/>
</dbReference>
<dbReference type="PROSITE" id="PS50208">
    <property type="entry name" value="CASPASE_P20"/>
    <property type="match status" value="1"/>
</dbReference>
<evidence type="ECO:0000256" key="14">
    <source>
        <dbReference type="ARBA" id="ARBA00066479"/>
    </source>
</evidence>
<comment type="similarity">
    <text evidence="3 16">Belongs to the peptidase C14A family.</text>
</comment>
<dbReference type="InterPro" id="IPR001875">
    <property type="entry name" value="DED_dom"/>
</dbReference>
<feature type="domain" description="DED" evidence="18">
    <location>
        <begin position="1"/>
        <end position="77"/>
    </location>
</feature>
<evidence type="ECO:0000256" key="15">
    <source>
        <dbReference type="ARBA" id="ARBA00068172"/>
    </source>
</evidence>
<dbReference type="PROSITE" id="PS01122">
    <property type="entry name" value="CASPASE_CYS"/>
    <property type="match status" value="1"/>
</dbReference>
<dbReference type="GO" id="GO:0005886">
    <property type="term" value="C:plasma membrane"/>
    <property type="evidence" value="ECO:0007669"/>
    <property type="project" value="UniProtKB-ARBA"/>
</dbReference>
<evidence type="ECO:0000313" key="21">
    <source>
        <dbReference type="Ensembl" id="ENSAPEP00000031094.1"/>
    </source>
</evidence>
<keyword evidence="6" id="KW-0645">Protease</keyword>
<keyword evidence="7" id="KW-0053">Apoptosis</keyword>
<evidence type="ECO:0000256" key="4">
    <source>
        <dbReference type="ARBA" id="ARBA00022490"/>
    </source>
</evidence>
<dbReference type="PRINTS" id="PR00376">
    <property type="entry name" value="IL1BCENZYME"/>
</dbReference>
<evidence type="ECO:0000259" key="20">
    <source>
        <dbReference type="PROSITE" id="PS50208"/>
    </source>
</evidence>
<dbReference type="CDD" id="cd08792">
    <property type="entry name" value="DED_Caspase_8_10_r1"/>
    <property type="match status" value="1"/>
</dbReference>
<evidence type="ECO:0000256" key="7">
    <source>
        <dbReference type="ARBA" id="ARBA00022703"/>
    </source>
</evidence>
<evidence type="ECO:0000256" key="11">
    <source>
        <dbReference type="ARBA" id="ARBA00023145"/>
    </source>
</evidence>
<dbReference type="SUPFAM" id="SSF52129">
    <property type="entry name" value="Caspase-like"/>
    <property type="match status" value="1"/>
</dbReference>
<comment type="catalytic activity">
    <reaction evidence="13">
        <text>Strict requirement for Asp at position P1 and has a preferred cleavage sequence of (Leu/Asp/Val)-Glu-Thr-Asp-|-(Gly/Ser/Ala).</text>
        <dbReference type="EC" id="3.4.22.61"/>
    </reaction>
</comment>
<dbReference type="PANTHER" id="PTHR48169">
    <property type="entry name" value="DED DOMAIN-CONTAINING PROTEIN"/>
    <property type="match status" value="1"/>
</dbReference>
<dbReference type="InterPro" id="IPR029030">
    <property type="entry name" value="Caspase-like_dom_sf"/>
</dbReference>
<dbReference type="PANTHER" id="PTHR48169:SF7">
    <property type="entry name" value="CASPASE 10"/>
    <property type="match status" value="1"/>
</dbReference>
<dbReference type="InterPro" id="IPR033139">
    <property type="entry name" value="Caspase_cys_AS"/>
</dbReference>
<evidence type="ECO:0000256" key="3">
    <source>
        <dbReference type="ARBA" id="ARBA00010134"/>
    </source>
</evidence>
<reference evidence="21" key="2">
    <citation type="submission" date="2025-08" db="UniProtKB">
        <authorList>
            <consortium name="Ensembl"/>
        </authorList>
    </citation>
    <scope>IDENTIFICATION</scope>
</reference>
<keyword evidence="11" id="KW-0865">Zymogen</keyword>
<dbReference type="Pfam" id="PF00656">
    <property type="entry name" value="Peptidase_C14"/>
    <property type="match status" value="1"/>
</dbReference>
<dbReference type="FunFam" id="3.40.50.1460:FF:000008">
    <property type="entry name" value="caspase-8 isoform X1"/>
    <property type="match status" value="1"/>
</dbReference>
<reference evidence="21 22" key="1">
    <citation type="submission" date="2018-03" db="EMBL/GenBank/DDBJ databases">
        <title>Finding Nemo's genes: A chromosome-scale reference assembly of the genome of the orange clownfish Amphiprion percula.</title>
        <authorList>
            <person name="Lehmann R."/>
        </authorList>
    </citation>
    <scope>NUCLEOTIDE SEQUENCE</scope>
</reference>
<feature type="region of interest" description="Disordered" evidence="17">
    <location>
        <begin position="344"/>
        <end position="370"/>
    </location>
</feature>
<dbReference type="GO" id="GO:0043065">
    <property type="term" value="P:positive regulation of apoptotic process"/>
    <property type="evidence" value="ECO:0007669"/>
    <property type="project" value="UniProtKB-ARBA"/>
</dbReference>
<dbReference type="GO" id="GO:0006915">
    <property type="term" value="P:apoptotic process"/>
    <property type="evidence" value="ECO:0007669"/>
    <property type="project" value="UniProtKB-KW"/>
</dbReference>
<evidence type="ECO:0000256" key="9">
    <source>
        <dbReference type="ARBA" id="ARBA00022801"/>
    </source>
</evidence>
<evidence type="ECO:0000256" key="13">
    <source>
        <dbReference type="ARBA" id="ARBA00051626"/>
    </source>
</evidence>
<dbReference type="GO" id="GO:0051604">
    <property type="term" value="P:protein maturation"/>
    <property type="evidence" value="ECO:0007669"/>
    <property type="project" value="UniProtKB-ARBA"/>
</dbReference>
<evidence type="ECO:0000259" key="19">
    <source>
        <dbReference type="PROSITE" id="PS50207"/>
    </source>
</evidence>
<comment type="subcellular location">
    <subcellularLocation>
        <location evidence="2">Cytoplasm</location>
    </subcellularLocation>
    <subcellularLocation>
        <location evidence="1">Nucleus</location>
    </subcellularLocation>
</comment>
<evidence type="ECO:0000256" key="5">
    <source>
        <dbReference type="ARBA" id="ARBA00022553"/>
    </source>
</evidence>
<dbReference type="GO" id="GO:0005737">
    <property type="term" value="C:cytoplasm"/>
    <property type="evidence" value="ECO:0007669"/>
    <property type="project" value="UniProtKB-SubCell"/>
</dbReference>
<dbReference type="GO" id="GO:0006508">
    <property type="term" value="P:proteolysis"/>
    <property type="evidence" value="ECO:0007669"/>
    <property type="project" value="UniProtKB-KW"/>
</dbReference>
<dbReference type="Pfam" id="PF01335">
    <property type="entry name" value="DED"/>
    <property type="match status" value="2"/>
</dbReference>
<dbReference type="InterPro" id="IPR011029">
    <property type="entry name" value="DEATH-like_dom_sf"/>
</dbReference>
<dbReference type="OMA" id="TETQPNY"/>
<keyword evidence="9" id="KW-0378">Hydrolase</keyword>
<proteinExistence type="inferred from homology"/>
<evidence type="ECO:0000256" key="16">
    <source>
        <dbReference type="RuleBase" id="RU003971"/>
    </source>
</evidence>
<dbReference type="InterPro" id="IPR011600">
    <property type="entry name" value="Pept_C14_caspase"/>
</dbReference>
<evidence type="ECO:0000256" key="1">
    <source>
        <dbReference type="ARBA" id="ARBA00004123"/>
    </source>
</evidence>
<dbReference type="GO" id="GO:0005634">
    <property type="term" value="C:nucleus"/>
    <property type="evidence" value="ECO:0007669"/>
    <property type="project" value="UniProtKB-SubCell"/>
</dbReference>
<reference evidence="21" key="3">
    <citation type="submission" date="2025-09" db="UniProtKB">
        <authorList>
            <consortium name="Ensembl"/>
        </authorList>
    </citation>
    <scope>IDENTIFICATION</scope>
</reference>
<dbReference type="Ensembl" id="ENSAPET00000031919.1">
    <property type="protein sequence ID" value="ENSAPEP00000031094.1"/>
    <property type="gene ID" value="ENSAPEG00000022053.1"/>
</dbReference>
<sequence>MDRRLLSRIDEELDSTEVAALCFLCRDVISGKRLEGIKDAKQLFLKLEERELLQNKFFLTQLLRTIHRADLLNLIEADSRQTEETDARPMLSEYRMMLYKIYDDMTRENLEKFKFLLNNEQRRKMEMCNTALDVFVEMEKVESLSNTNLTELHEILLEIDQQLATTVQKYMQGMRPTSTQKHVHTQILINNTPQPQPFLSMSETQPSYYYDLTHKPRGLCVVINNEDFSGTGLQNRRGTQEDAKALNKVFTNFGFEVVIYNNLTARNMRAEIEKLGKRNFVNDDALVVCVLSHGENECVYGTDEQPVVLRDLTLPFKSGSAPTLAGKPKLFFIQACQGSSYQEGAVPCPPTPAPEEVERTSPLEEDAGPVRSETVPWDADFLIGMATVPECKSFRNTVTGSIYIQELCKQLTKSALSSEKDDIHSVLTRVNREVSRGRYLTHKQMPQPKYTLTKKLVLKYI</sequence>
<dbReference type="CDD" id="cd08334">
    <property type="entry name" value="DED_Caspase_8_10_r2"/>
    <property type="match status" value="1"/>
</dbReference>
<feature type="domain" description="Caspase family p10" evidence="19">
    <location>
        <begin position="371"/>
        <end position="460"/>
    </location>
</feature>
<name>A0A3P8U158_AMPPE</name>
<keyword evidence="8" id="KW-0677">Repeat</keyword>
<dbReference type="EC" id="3.4.22.61" evidence="14"/>
<dbReference type="SUPFAM" id="SSF47986">
    <property type="entry name" value="DEATH domain"/>
    <property type="match status" value="2"/>
</dbReference>